<reference evidence="1" key="1">
    <citation type="journal article" date="2015" name="Nature">
        <title>Complex archaea that bridge the gap between prokaryotes and eukaryotes.</title>
        <authorList>
            <person name="Spang A."/>
            <person name="Saw J.H."/>
            <person name="Jorgensen S.L."/>
            <person name="Zaremba-Niedzwiedzka K."/>
            <person name="Martijn J."/>
            <person name="Lind A.E."/>
            <person name="van Eijk R."/>
            <person name="Schleper C."/>
            <person name="Guy L."/>
            <person name="Ettema T.J."/>
        </authorList>
    </citation>
    <scope>NUCLEOTIDE SEQUENCE</scope>
</reference>
<proteinExistence type="predicted"/>
<comment type="caution">
    <text evidence="1">The sequence shown here is derived from an EMBL/GenBank/DDBJ whole genome shotgun (WGS) entry which is preliminary data.</text>
</comment>
<evidence type="ECO:0000313" key="1">
    <source>
        <dbReference type="EMBL" id="KKN43581.1"/>
    </source>
</evidence>
<organism evidence="1">
    <name type="scientific">marine sediment metagenome</name>
    <dbReference type="NCBI Taxonomy" id="412755"/>
    <lineage>
        <taxon>unclassified sequences</taxon>
        <taxon>metagenomes</taxon>
        <taxon>ecological metagenomes</taxon>
    </lineage>
</organism>
<name>A0A0F9T3F9_9ZZZZ</name>
<gene>
    <name evidence="1" type="ORF">LCGC14_0701810</name>
</gene>
<accession>A0A0F9T3F9</accession>
<protein>
    <submittedName>
        <fullName evidence="1">Uncharacterized protein</fullName>
    </submittedName>
</protein>
<sequence>MTTYLKTFNLMANKMILKKTTLSRLSLIKYYFEMGYEQSYQSSPSCYFSILTFHDAAELFLILGAETKDAAVRDKMWILDYWNVINQKLGERKLSLNASFKKFNRARNNFKHYGITPSNEEIESFRTTIRNFFDENTPIIFGIEFDEISLIDLVQINVVKEILVEVQNLKKRMKFRKSLIRLAKAYWFLINDFKSKYPYIFSDYIDVDVPKSIERQLLYIYERLGIILLGHDYRKYIKFKVLTQVYVTPSLDSFLGKVDKRIYTKEQVDFCVNFVIDCTLKIQSFIDTYKSVNF</sequence>
<dbReference type="AlphaFoldDB" id="A0A0F9T3F9"/>
<dbReference type="EMBL" id="LAZR01001503">
    <property type="protein sequence ID" value="KKN43581.1"/>
    <property type="molecule type" value="Genomic_DNA"/>
</dbReference>